<dbReference type="PRINTS" id="PR00038">
    <property type="entry name" value="HTHLUXR"/>
</dbReference>
<name>A0A7K1KUM9_9ACTN</name>
<dbReference type="Pfam" id="PF00196">
    <property type="entry name" value="GerE"/>
    <property type="match status" value="1"/>
</dbReference>
<comment type="caution">
    <text evidence="5">The sequence shown here is derived from an EMBL/GenBank/DDBJ whole genome shotgun (WGS) entry which is preliminary data.</text>
</comment>
<dbReference type="CDD" id="cd06170">
    <property type="entry name" value="LuxR_C_like"/>
    <property type="match status" value="1"/>
</dbReference>
<keyword evidence="2" id="KW-0238">DNA-binding</keyword>
<proteinExistence type="predicted"/>
<dbReference type="SMART" id="SM00421">
    <property type="entry name" value="HTH_LUXR"/>
    <property type="match status" value="1"/>
</dbReference>
<dbReference type="InterPro" id="IPR000792">
    <property type="entry name" value="Tscrpt_reg_LuxR_C"/>
</dbReference>
<dbReference type="Gene3D" id="3.30.450.40">
    <property type="match status" value="1"/>
</dbReference>
<evidence type="ECO:0000313" key="6">
    <source>
        <dbReference type="Proteomes" id="UP000432015"/>
    </source>
</evidence>
<keyword evidence="1" id="KW-0805">Transcription regulation</keyword>
<dbReference type="PROSITE" id="PS50043">
    <property type="entry name" value="HTH_LUXR_2"/>
    <property type="match status" value="1"/>
</dbReference>
<keyword evidence="3" id="KW-0804">Transcription</keyword>
<dbReference type="SUPFAM" id="SSF46894">
    <property type="entry name" value="C-terminal effector domain of the bipartite response regulators"/>
    <property type="match status" value="1"/>
</dbReference>
<protein>
    <submittedName>
        <fullName evidence="5">Helix-turn-helix transcriptional regulator</fullName>
    </submittedName>
</protein>
<evidence type="ECO:0000256" key="2">
    <source>
        <dbReference type="ARBA" id="ARBA00023125"/>
    </source>
</evidence>
<evidence type="ECO:0000259" key="4">
    <source>
        <dbReference type="PROSITE" id="PS50043"/>
    </source>
</evidence>
<organism evidence="5 6">
    <name type="scientific">Actinomadura litoris</name>
    <dbReference type="NCBI Taxonomy" id="2678616"/>
    <lineage>
        <taxon>Bacteria</taxon>
        <taxon>Bacillati</taxon>
        <taxon>Actinomycetota</taxon>
        <taxon>Actinomycetes</taxon>
        <taxon>Streptosporangiales</taxon>
        <taxon>Thermomonosporaceae</taxon>
        <taxon>Actinomadura</taxon>
    </lineage>
</organism>
<dbReference type="Proteomes" id="UP000432015">
    <property type="component" value="Unassembled WGS sequence"/>
</dbReference>
<dbReference type="Gene3D" id="1.10.10.10">
    <property type="entry name" value="Winged helix-like DNA-binding domain superfamily/Winged helix DNA-binding domain"/>
    <property type="match status" value="1"/>
</dbReference>
<reference evidence="5 6" key="1">
    <citation type="submission" date="2019-11" db="EMBL/GenBank/DDBJ databases">
        <authorList>
            <person name="Cao P."/>
        </authorList>
    </citation>
    <scope>NUCLEOTIDE SEQUENCE [LARGE SCALE GENOMIC DNA]</scope>
    <source>
        <strain evidence="5 6">NEAU-AAG5</strain>
    </source>
</reference>
<accession>A0A7K1KUM9</accession>
<sequence>MSAGRSAPAALAGAATEIGSAAELGAVVSRWVGRAVPHEGYMLAAVDPVTGAGCFLAREHGYSPAAARRLTLGDRRERDHPFPFERLVEGPCHVGVLNTDAPGRRRNAAMRAVMTDLGVGSELRLALVDGGTTWGGLVLLRPRGARPFSPDEASRAQRLARDIVAALRRYATGAPPEPNRLDAPPGVLVIDPDETVTAATPSARAWIRELETLPPAALAAPDLPLESTIWHLTQAARSDGSGRATLTRVPTRRGWVAIQAQPMPTGAVAVTIQAAAGKELLPAVAFWRGLTPREHMVVDHMLKGLSSKQIARHLRLSPHTVNDHLKSIYRKTGVSTREELLARFLD</sequence>
<evidence type="ECO:0000256" key="3">
    <source>
        <dbReference type="ARBA" id="ARBA00023163"/>
    </source>
</evidence>
<evidence type="ECO:0000313" key="5">
    <source>
        <dbReference type="EMBL" id="MUN35853.1"/>
    </source>
</evidence>
<dbReference type="GO" id="GO:0006355">
    <property type="term" value="P:regulation of DNA-templated transcription"/>
    <property type="evidence" value="ECO:0007669"/>
    <property type="project" value="InterPro"/>
</dbReference>
<dbReference type="RefSeq" id="WP_156214721.1">
    <property type="nucleotide sequence ID" value="NZ_WOFH01000001.1"/>
</dbReference>
<dbReference type="InterPro" id="IPR036388">
    <property type="entry name" value="WH-like_DNA-bd_sf"/>
</dbReference>
<dbReference type="InterPro" id="IPR029016">
    <property type="entry name" value="GAF-like_dom_sf"/>
</dbReference>
<dbReference type="EMBL" id="WOFH01000001">
    <property type="protein sequence ID" value="MUN35853.1"/>
    <property type="molecule type" value="Genomic_DNA"/>
</dbReference>
<dbReference type="AlphaFoldDB" id="A0A7K1KUM9"/>
<dbReference type="GO" id="GO:0003677">
    <property type="term" value="F:DNA binding"/>
    <property type="evidence" value="ECO:0007669"/>
    <property type="project" value="UniProtKB-KW"/>
</dbReference>
<gene>
    <name evidence="5" type="ORF">GNZ18_04455</name>
</gene>
<dbReference type="PANTHER" id="PTHR44688">
    <property type="entry name" value="DNA-BINDING TRANSCRIPTIONAL ACTIVATOR DEVR_DOSR"/>
    <property type="match status" value="1"/>
</dbReference>
<feature type="domain" description="HTH luxR-type" evidence="4">
    <location>
        <begin position="283"/>
        <end position="346"/>
    </location>
</feature>
<evidence type="ECO:0000256" key="1">
    <source>
        <dbReference type="ARBA" id="ARBA00023015"/>
    </source>
</evidence>
<dbReference type="PROSITE" id="PS00622">
    <property type="entry name" value="HTH_LUXR_1"/>
    <property type="match status" value="1"/>
</dbReference>
<dbReference type="InterPro" id="IPR016032">
    <property type="entry name" value="Sig_transdc_resp-reg_C-effctor"/>
</dbReference>
<keyword evidence="6" id="KW-1185">Reference proteome</keyword>
<dbReference type="PANTHER" id="PTHR44688:SF16">
    <property type="entry name" value="DNA-BINDING TRANSCRIPTIONAL ACTIVATOR DEVR_DOSR"/>
    <property type="match status" value="1"/>
</dbReference>
<dbReference type="SUPFAM" id="SSF55781">
    <property type="entry name" value="GAF domain-like"/>
    <property type="match status" value="1"/>
</dbReference>